<organism evidence="1 2">
    <name type="scientific">Argiope bruennichi</name>
    <name type="common">Wasp spider</name>
    <name type="synonym">Aranea bruennichi</name>
    <dbReference type="NCBI Taxonomy" id="94029"/>
    <lineage>
        <taxon>Eukaryota</taxon>
        <taxon>Metazoa</taxon>
        <taxon>Ecdysozoa</taxon>
        <taxon>Arthropoda</taxon>
        <taxon>Chelicerata</taxon>
        <taxon>Arachnida</taxon>
        <taxon>Araneae</taxon>
        <taxon>Araneomorphae</taxon>
        <taxon>Entelegynae</taxon>
        <taxon>Araneoidea</taxon>
        <taxon>Araneidae</taxon>
        <taxon>Argiope</taxon>
    </lineage>
</organism>
<comment type="caution">
    <text evidence="1">The sequence shown here is derived from an EMBL/GenBank/DDBJ whole genome shotgun (WGS) entry which is preliminary data.</text>
</comment>
<accession>A0A8T0E191</accession>
<proteinExistence type="predicted"/>
<name>A0A8T0E191_ARGBR</name>
<dbReference type="Proteomes" id="UP000807504">
    <property type="component" value="Unassembled WGS sequence"/>
</dbReference>
<reference evidence="1" key="2">
    <citation type="submission" date="2020-06" db="EMBL/GenBank/DDBJ databases">
        <authorList>
            <person name="Sheffer M."/>
        </authorList>
    </citation>
    <scope>NUCLEOTIDE SEQUENCE</scope>
</reference>
<evidence type="ECO:0000313" key="1">
    <source>
        <dbReference type="EMBL" id="KAF8763240.1"/>
    </source>
</evidence>
<evidence type="ECO:0000313" key="2">
    <source>
        <dbReference type="Proteomes" id="UP000807504"/>
    </source>
</evidence>
<dbReference type="AlphaFoldDB" id="A0A8T0E191"/>
<protein>
    <submittedName>
        <fullName evidence="1">Uncharacterized protein</fullName>
    </submittedName>
</protein>
<dbReference type="EMBL" id="JABXBU010002231">
    <property type="protein sequence ID" value="KAF8763240.1"/>
    <property type="molecule type" value="Genomic_DNA"/>
</dbReference>
<sequence length="88" mass="10085">MFAYGPITPCALLRMINCFEKTGRFVVKTWIPQVIENAANSVFEQADSKTTGTFSGHAVSRQLELPSNAVWRYMRIVLESYPYKTHRL</sequence>
<reference evidence="1" key="1">
    <citation type="journal article" date="2020" name="bioRxiv">
        <title>Chromosome-level reference genome of the European wasp spider Argiope bruennichi: a resource for studies on range expansion and evolutionary adaptation.</title>
        <authorList>
            <person name="Sheffer M.M."/>
            <person name="Hoppe A."/>
            <person name="Krehenwinkel H."/>
            <person name="Uhl G."/>
            <person name="Kuss A.W."/>
            <person name="Jensen L."/>
            <person name="Jensen C."/>
            <person name="Gillespie R.G."/>
            <person name="Hoff K.J."/>
            <person name="Prost S."/>
        </authorList>
    </citation>
    <scope>NUCLEOTIDE SEQUENCE</scope>
</reference>
<keyword evidence="2" id="KW-1185">Reference proteome</keyword>
<gene>
    <name evidence="1" type="ORF">HNY73_021442</name>
</gene>